<gene>
    <name evidence="2" type="ORF">rosag_19740</name>
</gene>
<organism evidence="2 3">
    <name type="scientific">Roseisolibacter agri</name>
    <dbReference type="NCBI Taxonomy" id="2014610"/>
    <lineage>
        <taxon>Bacteria</taxon>
        <taxon>Pseudomonadati</taxon>
        <taxon>Gemmatimonadota</taxon>
        <taxon>Gemmatimonadia</taxon>
        <taxon>Gemmatimonadales</taxon>
        <taxon>Gemmatimonadaceae</taxon>
        <taxon>Roseisolibacter</taxon>
    </lineage>
</organism>
<dbReference type="EMBL" id="BRXS01000003">
    <property type="protein sequence ID" value="GLC25461.1"/>
    <property type="molecule type" value="Genomic_DNA"/>
</dbReference>
<dbReference type="InterPro" id="IPR016024">
    <property type="entry name" value="ARM-type_fold"/>
</dbReference>
<feature type="chain" id="PRO_5041264408" description="HEAT repeat domain-containing protein" evidence="1">
    <location>
        <begin position="26"/>
        <end position="287"/>
    </location>
</feature>
<feature type="signal peptide" evidence="1">
    <location>
        <begin position="1"/>
        <end position="25"/>
    </location>
</feature>
<proteinExistence type="predicted"/>
<dbReference type="Pfam" id="PF13646">
    <property type="entry name" value="HEAT_2"/>
    <property type="match status" value="1"/>
</dbReference>
<evidence type="ECO:0008006" key="4">
    <source>
        <dbReference type="Google" id="ProtNLM"/>
    </source>
</evidence>
<dbReference type="SMART" id="SM00567">
    <property type="entry name" value="EZ_HEAT"/>
    <property type="match status" value="3"/>
</dbReference>
<evidence type="ECO:0000256" key="1">
    <source>
        <dbReference type="SAM" id="SignalP"/>
    </source>
</evidence>
<keyword evidence="1" id="KW-0732">Signal</keyword>
<sequence length="287" mass="30967">MSAAATFRAALLGAALCVAAPTVAAAQADLASRGGALAARVGEMRDGYVRLTFPLRPGVCGVGESVRVGREQRWVGNNWYGEFSGNALRGRDVEWERECETGPGRVVLDVSGGSVQQVRFYVGGKWRPADERVLDLGEVPAAEAAGLLLRLAQGDDLRAEPNAQRSAIFPATLGADVVAWPALLRIAKDTQRPREARRQALFWLGVGAGEAATAGLTELVDDADREVRLQAVYALSRRPANEGVPALIRIARTHKDPAMRRQAMHWLGRSEDPRAVALFEELLVAKR</sequence>
<dbReference type="InterPro" id="IPR004155">
    <property type="entry name" value="PBS_lyase_HEAT"/>
</dbReference>
<dbReference type="InterPro" id="IPR011989">
    <property type="entry name" value="ARM-like"/>
</dbReference>
<evidence type="ECO:0000313" key="2">
    <source>
        <dbReference type="EMBL" id="GLC25461.1"/>
    </source>
</evidence>
<name>A0AA37QAQ5_9BACT</name>
<dbReference type="Proteomes" id="UP001161325">
    <property type="component" value="Unassembled WGS sequence"/>
</dbReference>
<reference evidence="2" key="1">
    <citation type="submission" date="2022-08" db="EMBL/GenBank/DDBJ databases">
        <title>Draft genome sequencing of Roseisolibacter agri AW1220.</title>
        <authorList>
            <person name="Tobiishi Y."/>
            <person name="Tonouchi A."/>
        </authorList>
    </citation>
    <scope>NUCLEOTIDE SEQUENCE</scope>
    <source>
        <strain evidence="2">AW1220</strain>
    </source>
</reference>
<accession>A0AA37QAQ5</accession>
<comment type="caution">
    <text evidence="2">The sequence shown here is derived from an EMBL/GenBank/DDBJ whole genome shotgun (WGS) entry which is preliminary data.</text>
</comment>
<dbReference type="RefSeq" id="WP_284349916.1">
    <property type="nucleotide sequence ID" value="NZ_BRXS01000003.1"/>
</dbReference>
<dbReference type="SUPFAM" id="SSF48371">
    <property type="entry name" value="ARM repeat"/>
    <property type="match status" value="1"/>
</dbReference>
<evidence type="ECO:0000313" key="3">
    <source>
        <dbReference type="Proteomes" id="UP001161325"/>
    </source>
</evidence>
<dbReference type="AlphaFoldDB" id="A0AA37QAQ5"/>
<dbReference type="Gene3D" id="1.25.10.10">
    <property type="entry name" value="Leucine-rich Repeat Variant"/>
    <property type="match status" value="1"/>
</dbReference>
<keyword evidence="3" id="KW-1185">Reference proteome</keyword>
<protein>
    <recommendedName>
        <fullName evidence="4">HEAT repeat domain-containing protein</fullName>
    </recommendedName>
</protein>